<name>A0A1T5LRC3_9MICO</name>
<dbReference type="SUPFAM" id="SSF54637">
    <property type="entry name" value="Thioesterase/thiol ester dehydrase-isomerase"/>
    <property type="match status" value="1"/>
</dbReference>
<dbReference type="EMBL" id="FUZQ01000007">
    <property type="protein sequence ID" value="SKC78078.1"/>
    <property type="molecule type" value="Genomic_DNA"/>
</dbReference>
<dbReference type="Pfam" id="PF13279">
    <property type="entry name" value="4HBT_2"/>
    <property type="match status" value="1"/>
</dbReference>
<proteinExistence type="predicted"/>
<accession>A0A1T5LRC3</accession>
<sequence>MRVMTRLHVPVSLRWSDLDAYQHVNNVAMFRLLEDARITAFWRHPEAVDGDEWPTAVLDTGPHATSHTLVAGQQIEYLRPLGFSRTPVRVEMWIGAIGGASLEVCYEVHDGVPGGFARTGPATGGKAYVKAVTTIVLVDAATGAPRRIGHDERAVWETFLEEPVAFRRRG</sequence>
<keyword evidence="2" id="KW-1185">Reference proteome</keyword>
<dbReference type="STRING" id="526729.SAMN04324258_3725"/>
<dbReference type="InterPro" id="IPR029069">
    <property type="entry name" value="HotDog_dom_sf"/>
</dbReference>
<dbReference type="Gene3D" id="3.10.129.10">
    <property type="entry name" value="Hotdog Thioesterase"/>
    <property type="match status" value="1"/>
</dbReference>
<organism evidence="1 2">
    <name type="scientific">Krasilnikoviella flava</name>
    <dbReference type="NCBI Taxonomy" id="526729"/>
    <lineage>
        <taxon>Bacteria</taxon>
        <taxon>Bacillati</taxon>
        <taxon>Actinomycetota</taxon>
        <taxon>Actinomycetes</taxon>
        <taxon>Micrococcales</taxon>
        <taxon>Promicromonosporaceae</taxon>
        <taxon>Krasilnikoviella</taxon>
    </lineage>
</organism>
<dbReference type="InterPro" id="IPR050563">
    <property type="entry name" value="4-hydroxybenzoyl-CoA_TE"/>
</dbReference>
<evidence type="ECO:0000313" key="2">
    <source>
        <dbReference type="Proteomes" id="UP000189777"/>
    </source>
</evidence>
<dbReference type="Proteomes" id="UP000189777">
    <property type="component" value="Unassembled WGS sequence"/>
</dbReference>
<keyword evidence="1" id="KW-0378">Hydrolase</keyword>
<reference evidence="1 2" key="1">
    <citation type="submission" date="2017-02" db="EMBL/GenBank/DDBJ databases">
        <authorList>
            <person name="Peterson S.W."/>
        </authorList>
    </citation>
    <scope>NUCLEOTIDE SEQUENCE [LARGE SCALE GENOMIC DNA]</scope>
    <source>
        <strain evidence="1 2">DSM 21481</strain>
    </source>
</reference>
<protein>
    <submittedName>
        <fullName evidence="1">Acyl-CoA thioester hydrolase</fullName>
    </submittedName>
</protein>
<dbReference type="PANTHER" id="PTHR31793:SF24">
    <property type="entry name" value="LONG-CHAIN ACYL-COA THIOESTERASE FADM"/>
    <property type="match status" value="1"/>
</dbReference>
<dbReference type="AlphaFoldDB" id="A0A1T5LRC3"/>
<dbReference type="GO" id="GO:0047617">
    <property type="term" value="F:fatty acyl-CoA hydrolase activity"/>
    <property type="evidence" value="ECO:0007669"/>
    <property type="project" value="TreeGrafter"/>
</dbReference>
<evidence type="ECO:0000313" key="1">
    <source>
        <dbReference type="EMBL" id="SKC78078.1"/>
    </source>
</evidence>
<dbReference type="PANTHER" id="PTHR31793">
    <property type="entry name" value="4-HYDROXYBENZOYL-COA THIOESTERASE FAMILY MEMBER"/>
    <property type="match status" value="1"/>
</dbReference>
<gene>
    <name evidence="1" type="ORF">SAMN04324258_3725</name>
</gene>
<dbReference type="CDD" id="cd00586">
    <property type="entry name" value="4HBT"/>
    <property type="match status" value="1"/>
</dbReference>